<gene>
    <name evidence="2" type="ORF">ACFO0A_12650</name>
</gene>
<reference evidence="3" key="1">
    <citation type="journal article" date="2019" name="Int. J. Syst. Evol. Microbiol.">
        <title>The Global Catalogue of Microorganisms (GCM) 10K type strain sequencing project: providing services to taxonomists for standard genome sequencing and annotation.</title>
        <authorList>
            <consortium name="The Broad Institute Genomics Platform"/>
            <consortium name="The Broad Institute Genome Sequencing Center for Infectious Disease"/>
            <person name="Wu L."/>
            <person name="Ma J."/>
        </authorList>
    </citation>
    <scope>NUCLEOTIDE SEQUENCE [LARGE SCALE GENOMIC DNA]</scope>
    <source>
        <strain evidence="3">CGMCC 1.12989</strain>
    </source>
</reference>
<accession>A0ABV8RS03</accession>
<keyword evidence="1" id="KW-0732">Signal</keyword>
<feature type="signal peptide" evidence="1">
    <location>
        <begin position="1"/>
        <end position="22"/>
    </location>
</feature>
<comment type="caution">
    <text evidence="2">The sequence shown here is derived from an EMBL/GenBank/DDBJ whole genome shotgun (WGS) entry which is preliminary data.</text>
</comment>
<name>A0ABV8RS03_9SPHN</name>
<organism evidence="2 3">
    <name type="scientific">Novosphingobium tardum</name>
    <dbReference type="NCBI Taxonomy" id="1538021"/>
    <lineage>
        <taxon>Bacteria</taxon>
        <taxon>Pseudomonadati</taxon>
        <taxon>Pseudomonadota</taxon>
        <taxon>Alphaproteobacteria</taxon>
        <taxon>Sphingomonadales</taxon>
        <taxon>Sphingomonadaceae</taxon>
        <taxon>Novosphingobium</taxon>
    </lineage>
</organism>
<evidence type="ECO:0000313" key="2">
    <source>
        <dbReference type="EMBL" id="MFC4295907.1"/>
    </source>
</evidence>
<proteinExistence type="predicted"/>
<sequence length="59" mass="6181">MRKFLYALVAGALLSAPVTADAAACRDAKGKFIKCAKAAPVKAAKCRDAKGHFTKCPKT</sequence>
<dbReference type="Proteomes" id="UP001595828">
    <property type="component" value="Unassembled WGS sequence"/>
</dbReference>
<dbReference type="RefSeq" id="WP_379539368.1">
    <property type="nucleotide sequence ID" value="NZ_JBHSDR010000006.1"/>
</dbReference>
<protein>
    <submittedName>
        <fullName evidence="2">Uncharacterized protein</fullName>
    </submittedName>
</protein>
<keyword evidence="3" id="KW-1185">Reference proteome</keyword>
<evidence type="ECO:0000256" key="1">
    <source>
        <dbReference type="SAM" id="SignalP"/>
    </source>
</evidence>
<evidence type="ECO:0000313" key="3">
    <source>
        <dbReference type="Proteomes" id="UP001595828"/>
    </source>
</evidence>
<dbReference type="EMBL" id="JBHSDR010000006">
    <property type="protein sequence ID" value="MFC4295907.1"/>
    <property type="molecule type" value="Genomic_DNA"/>
</dbReference>
<feature type="chain" id="PRO_5045691823" evidence="1">
    <location>
        <begin position="23"/>
        <end position="59"/>
    </location>
</feature>